<dbReference type="EMBL" id="JAUSRL010000003">
    <property type="protein sequence ID" value="MDP9960572.1"/>
    <property type="molecule type" value="Genomic_DNA"/>
</dbReference>
<comment type="caution">
    <text evidence="2">The sequence shown here is derived from an EMBL/GenBank/DDBJ whole genome shotgun (WGS) entry which is preliminary data.</text>
</comment>
<reference evidence="2 3" key="1">
    <citation type="submission" date="2023-07" db="EMBL/GenBank/DDBJ databases">
        <title>Sorghum-associated microbial communities from plants grown in Nebraska, USA.</title>
        <authorList>
            <person name="Schachtman D."/>
        </authorList>
    </citation>
    <scope>NUCLEOTIDE SEQUENCE [LARGE SCALE GENOMIC DNA]</scope>
    <source>
        <strain evidence="2 3">CC351</strain>
    </source>
</reference>
<evidence type="ECO:0000256" key="1">
    <source>
        <dbReference type="SAM" id="SignalP"/>
    </source>
</evidence>
<keyword evidence="3" id="KW-1185">Reference proteome</keyword>
<evidence type="ECO:0008006" key="4">
    <source>
        <dbReference type="Google" id="ProtNLM"/>
    </source>
</evidence>
<proteinExistence type="predicted"/>
<name>A0ABT9SMA4_9FLAO</name>
<evidence type="ECO:0000313" key="2">
    <source>
        <dbReference type="EMBL" id="MDP9960572.1"/>
    </source>
</evidence>
<protein>
    <recommendedName>
        <fullName evidence="4">TonB-dependent receptor plug domain-containing protein</fullName>
    </recommendedName>
</protein>
<organism evidence="2 3">
    <name type="scientific">Chryseobacterium lathyri</name>
    <dbReference type="NCBI Taxonomy" id="395933"/>
    <lineage>
        <taxon>Bacteria</taxon>
        <taxon>Pseudomonadati</taxon>
        <taxon>Bacteroidota</taxon>
        <taxon>Flavobacteriia</taxon>
        <taxon>Flavobacteriales</taxon>
        <taxon>Weeksellaceae</taxon>
        <taxon>Chryseobacterium group</taxon>
        <taxon>Chryseobacterium</taxon>
    </lineage>
</organism>
<accession>A0ABT9SMA4</accession>
<sequence length="70" mass="7673">MKKISLVAIFLSTMAFGQVGINTGVPTEILDVNGIERLRELPKHQMVNAIFTKPDSTKSTVKDQPFIAVS</sequence>
<feature type="signal peptide" evidence="1">
    <location>
        <begin position="1"/>
        <end position="17"/>
    </location>
</feature>
<dbReference type="Proteomes" id="UP001235513">
    <property type="component" value="Unassembled WGS sequence"/>
</dbReference>
<dbReference type="RefSeq" id="WP_306843921.1">
    <property type="nucleotide sequence ID" value="NZ_JAUSRL010000003.1"/>
</dbReference>
<feature type="chain" id="PRO_5046273442" description="TonB-dependent receptor plug domain-containing protein" evidence="1">
    <location>
        <begin position="18"/>
        <end position="70"/>
    </location>
</feature>
<gene>
    <name evidence="2" type="ORF">J2T04_002456</name>
</gene>
<keyword evidence="1" id="KW-0732">Signal</keyword>
<evidence type="ECO:0000313" key="3">
    <source>
        <dbReference type="Proteomes" id="UP001235513"/>
    </source>
</evidence>